<dbReference type="EMBL" id="CAJVPM010044965">
    <property type="protein sequence ID" value="CAG8715328.1"/>
    <property type="molecule type" value="Genomic_DNA"/>
</dbReference>
<sequence length="110" mass="12675">QLEVINNDFYIYAKDINLVDTSFFKRKFFEDSSSKLTEKGISKVKTSFPNILNDSIDDNSHPVLCSKHIRIEYSDKSTDMFNNTVGNDVKLDKVNDLSEIVQNDYIENIS</sequence>
<keyword evidence="2" id="KW-1185">Reference proteome</keyword>
<comment type="caution">
    <text evidence="1">The sequence shown here is derived from an EMBL/GenBank/DDBJ whole genome shotgun (WGS) entry which is preliminary data.</text>
</comment>
<protein>
    <submittedName>
        <fullName evidence="1">1983_t:CDS:1</fullName>
    </submittedName>
</protein>
<evidence type="ECO:0000313" key="1">
    <source>
        <dbReference type="EMBL" id="CAG8715328.1"/>
    </source>
</evidence>
<evidence type="ECO:0000313" key="2">
    <source>
        <dbReference type="Proteomes" id="UP000789860"/>
    </source>
</evidence>
<dbReference type="Proteomes" id="UP000789860">
    <property type="component" value="Unassembled WGS sequence"/>
</dbReference>
<gene>
    <name evidence="1" type="ORF">SCALOS_LOCUS11039</name>
</gene>
<feature type="non-terminal residue" evidence="1">
    <location>
        <position position="110"/>
    </location>
</feature>
<reference evidence="1" key="1">
    <citation type="submission" date="2021-06" db="EMBL/GenBank/DDBJ databases">
        <authorList>
            <person name="Kallberg Y."/>
            <person name="Tangrot J."/>
            <person name="Rosling A."/>
        </authorList>
    </citation>
    <scope>NUCLEOTIDE SEQUENCE</scope>
    <source>
        <strain evidence="1">AU212A</strain>
    </source>
</reference>
<name>A0ACA9PMG9_9GLOM</name>
<proteinExistence type="predicted"/>
<feature type="non-terminal residue" evidence="1">
    <location>
        <position position="1"/>
    </location>
</feature>
<organism evidence="1 2">
    <name type="scientific">Scutellospora calospora</name>
    <dbReference type="NCBI Taxonomy" id="85575"/>
    <lineage>
        <taxon>Eukaryota</taxon>
        <taxon>Fungi</taxon>
        <taxon>Fungi incertae sedis</taxon>
        <taxon>Mucoromycota</taxon>
        <taxon>Glomeromycotina</taxon>
        <taxon>Glomeromycetes</taxon>
        <taxon>Diversisporales</taxon>
        <taxon>Gigasporaceae</taxon>
        <taxon>Scutellospora</taxon>
    </lineage>
</organism>
<accession>A0ACA9PMG9</accession>